<sequence>MIAYEIGSIHPQAIPKIVEAMDQCHGTSLQTHLRKYILEPLRSLNQPLPLIIIIDAMDEWRDHPTFIKALALLNSESRVVKFIITNRLNPCASHLPGIDKVSIYTYALGPISREVIRGYFIKYLETVPWADGRKACSADVEKLTELSGGLPVWASTVISLLSHLFDESPPHEILSEIVGSRRQVGGTDTLGELYRNALKRLFPSPDAQRYFQRYFGAIMVIQEALSLYDFSMLAGIPPHLITSIRSALSALQTRYPPPHSEEMIHPAMGLFHLSFLEHVQTTTTENSFAISTFDSHSVLGLTCLEQLVSLSLSSLHHNLTLRAIQHYALMYWPLHVSNGTLRSNDQWLQTEHCSRLRTIPADTQRQWTTLFLKSLIPGEDGSKLENVGEDSMVSTLRKLAHWLGNGSGDHWGFQVACLEVAVRIDGRDPEAWSELGRCYEARGDRMGSLQMLEEAVVAFQRALHLRPDPHPNRGESLNNVAIALRSCYRQNGNSNILVESISCSRQALALCPAPDPVHDRCLNTLASALGDLYTQKGDLKILNEVISLHRDALALRPVPHPDRSKSLNNLACALRSLHEHNGDVGALNEAISLHREALALRPASHPGRSRSLANLAGALQSRHGCNADIVALNEAISLHREALALRPAPHPDRSNSLGNLANALRSLHEHNGDVGALNEAISLHREALALRPAPHPGRFSSLNNLAVSLHALHRYNKDVDSLKECISLSREGLALLPAPHPFCHRTLMILAAALRSSFEQNGAVEVLDEAISILQELLVLRAPGHRNRMHVVTLLVKVLEKRSEANGDDRDRSEIEGLKTELAALWRQHRQGKAKQYGADYSATSDLLQIL</sequence>
<proteinExistence type="predicted"/>
<name>A0A9W8JPV1_9AGAR</name>
<gene>
    <name evidence="3" type="ORF">H1R20_g2386</name>
</gene>
<dbReference type="Proteomes" id="UP001140091">
    <property type="component" value="Unassembled WGS sequence"/>
</dbReference>
<protein>
    <recommendedName>
        <fullName evidence="2">Nephrocystin 3-like N-terminal domain-containing protein</fullName>
    </recommendedName>
</protein>
<keyword evidence="4" id="KW-1185">Reference proteome</keyword>
<dbReference type="Gene3D" id="1.25.40.10">
    <property type="entry name" value="Tetratricopeptide repeat domain"/>
    <property type="match status" value="3"/>
</dbReference>
<evidence type="ECO:0000259" key="2">
    <source>
        <dbReference type="Pfam" id="PF24883"/>
    </source>
</evidence>
<comment type="caution">
    <text evidence="3">The sequence shown here is derived from an EMBL/GenBank/DDBJ whole genome shotgun (WGS) entry which is preliminary data.</text>
</comment>
<keyword evidence="1" id="KW-0677">Repeat</keyword>
<dbReference type="EMBL" id="JANBPK010000712">
    <property type="protein sequence ID" value="KAJ2934675.1"/>
    <property type="molecule type" value="Genomic_DNA"/>
</dbReference>
<dbReference type="Pfam" id="PF13374">
    <property type="entry name" value="TPR_10"/>
    <property type="match status" value="2"/>
</dbReference>
<accession>A0A9W8JPV1</accession>
<dbReference type="PANTHER" id="PTHR19959:SF119">
    <property type="entry name" value="FUNGAL LIPASE-LIKE DOMAIN-CONTAINING PROTEIN"/>
    <property type="match status" value="1"/>
</dbReference>
<dbReference type="InterPro" id="IPR056884">
    <property type="entry name" value="NPHP3-like_N"/>
</dbReference>
<evidence type="ECO:0000256" key="1">
    <source>
        <dbReference type="ARBA" id="ARBA00022737"/>
    </source>
</evidence>
<feature type="non-terminal residue" evidence="3">
    <location>
        <position position="851"/>
    </location>
</feature>
<reference evidence="3" key="1">
    <citation type="submission" date="2022-06" db="EMBL/GenBank/DDBJ databases">
        <title>Genome Sequence of Candolleomyces eurysporus.</title>
        <authorList>
            <person name="Buettner E."/>
        </authorList>
    </citation>
    <scope>NUCLEOTIDE SEQUENCE</scope>
    <source>
        <strain evidence="3">VTCC 930004</strain>
    </source>
</reference>
<dbReference type="OrthoDB" id="3217196at2759"/>
<dbReference type="AlphaFoldDB" id="A0A9W8JPV1"/>
<dbReference type="InterPro" id="IPR011990">
    <property type="entry name" value="TPR-like_helical_dom_sf"/>
</dbReference>
<dbReference type="SMART" id="SM00028">
    <property type="entry name" value="TPR"/>
    <property type="match status" value="5"/>
</dbReference>
<dbReference type="SUPFAM" id="SSF48452">
    <property type="entry name" value="TPR-like"/>
    <property type="match status" value="2"/>
</dbReference>
<feature type="domain" description="Nephrocystin 3-like N-terminal" evidence="2">
    <location>
        <begin position="2"/>
        <end position="87"/>
    </location>
</feature>
<organism evidence="3 4">
    <name type="scientific">Candolleomyces eurysporus</name>
    <dbReference type="NCBI Taxonomy" id="2828524"/>
    <lineage>
        <taxon>Eukaryota</taxon>
        <taxon>Fungi</taxon>
        <taxon>Dikarya</taxon>
        <taxon>Basidiomycota</taxon>
        <taxon>Agaricomycotina</taxon>
        <taxon>Agaricomycetes</taxon>
        <taxon>Agaricomycetidae</taxon>
        <taxon>Agaricales</taxon>
        <taxon>Agaricineae</taxon>
        <taxon>Psathyrellaceae</taxon>
        <taxon>Candolleomyces</taxon>
    </lineage>
</organism>
<dbReference type="Pfam" id="PF24883">
    <property type="entry name" value="NPHP3_N"/>
    <property type="match status" value="1"/>
</dbReference>
<dbReference type="InterPro" id="IPR019734">
    <property type="entry name" value="TPR_rpt"/>
</dbReference>
<evidence type="ECO:0000313" key="4">
    <source>
        <dbReference type="Proteomes" id="UP001140091"/>
    </source>
</evidence>
<dbReference type="PANTHER" id="PTHR19959">
    <property type="entry name" value="KINESIN LIGHT CHAIN"/>
    <property type="match status" value="1"/>
</dbReference>
<evidence type="ECO:0000313" key="3">
    <source>
        <dbReference type="EMBL" id="KAJ2934675.1"/>
    </source>
</evidence>